<feature type="region of interest" description="Disordered" evidence="1">
    <location>
        <begin position="41"/>
        <end position="64"/>
    </location>
</feature>
<gene>
    <name evidence="2" type="ORF">BDZ94DRAFT_1271607</name>
</gene>
<dbReference type="EMBL" id="MU150350">
    <property type="protein sequence ID" value="KAF9458097.1"/>
    <property type="molecule type" value="Genomic_DNA"/>
</dbReference>
<feature type="compositionally biased region" description="Low complexity" evidence="1">
    <location>
        <begin position="46"/>
        <end position="57"/>
    </location>
</feature>
<protein>
    <submittedName>
        <fullName evidence="2">Uncharacterized protein</fullName>
    </submittedName>
</protein>
<organism evidence="2 3">
    <name type="scientific">Collybia nuda</name>
    <dbReference type="NCBI Taxonomy" id="64659"/>
    <lineage>
        <taxon>Eukaryota</taxon>
        <taxon>Fungi</taxon>
        <taxon>Dikarya</taxon>
        <taxon>Basidiomycota</taxon>
        <taxon>Agaricomycotina</taxon>
        <taxon>Agaricomycetes</taxon>
        <taxon>Agaricomycetidae</taxon>
        <taxon>Agaricales</taxon>
        <taxon>Tricholomatineae</taxon>
        <taxon>Clitocybaceae</taxon>
        <taxon>Collybia</taxon>
    </lineage>
</organism>
<feature type="non-terminal residue" evidence="2">
    <location>
        <position position="1"/>
    </location>
</feature>
<proteinExistence type="predicted"/>
<sequence>IADIFNWSVEAGWETFWIQGVKNYHEEMEFYENLSRLGGETDEDCGATGSQSASGTSRNPFEIS</sequence>
<dbReference type="OrthoDB" id="2637363at2759"/>
<evidence type="ECO:0000313" key="3">
    <source>
        <dbReference type="Proteomes" id="UP000807353"/>
    </source>
</evidence>
<evidence type="ECO:0000313" key="2">
    <source>
        <dbReference type="EMBL" id="KAF9458097.1"/>
    </source>
</evidence>
<dbReference type="AlphaFoldDB" id="A0A9P5XWY5"/>
<dbReference type="Proteomes" id="UP000807353">
    <property type="component" value="Unassembled WGS sequence"/>
</dbReference>
<name>A0A9P5XWY5_9AGAR</name>
<comment type="caution">
    <text evidence="2">The sequence shown here is derived from an EMBL/GenBank/DDBJ whole genome shotgun (WGS) entry which is preliminary data.</text>
</comment>
<keyword evidence="3" id="KW-1185">Reference proteome</keyword>
<evidence type="ECO:0000256" key="1">
    <source>
        <dbReference type="SAM" id="MobiDB-lite"/>
    </source>
</evidence>
<reference evidence="2" key="1">
    <citation type="submission" date="2020-11" db="EMBL/GenBank/DDBJ databases">
        <authorList>
            <consortium name="DOE Joint Genome Institute"/>
            <person name="Ahrendt S."/>
            <person name="Riley R."/>
            <person name="Andreopoulos W."/>
            <person name="Labutti K."/>
            <person name="Pangilinan J."/>
            <person name="Ruiz-Duenas F.J."/>
            <person name="Barrasa J.M."/>
            <person name="Sanchez-Garcia M."/>
            <person name="Camarero S."/>
            <person name="Miyauchi S."/>
            <person name="Serrano A."/>
            <person name="Linde D."/>
            <person name="Babiker R."/>
            <person name="Drula E."/>
            <person name="Ayuso-Fernandez I."/>
            <person name="Pacheco R."/>
            <person name="Padilla G."/>
            <person name="Ferreira P."/>
            <person name="Barriuso J."/>
            <person name="Kellner H."/>
            <person name="Castanera R."/>
            <person name="Alfaro M."/>
            <person name="Ramirez L."/>
            <person name="Pisabarro A.G."/>
            <person name="Kuo A."/>
            <person name="Tritt A."/>
            <person name="Lipzen A."/>
            <person name="He G."/>
            <person name="Yan M."/>
            <person name="Ng V."/>
            <person name="Cullen D."/>
            <person name="Martin F."/>
            <person name="Rosso M.-N."/>
            <person name="Henrissat B."/>
            <person name="Hibbett D."/>
            <person name="Martinez A.T."/>
            <person name="Grigoriev I.V."/>
        </authorList>
    </citation>
    <scope>NUCLEOTIDE SEQUENCE</scope>
    <source>
        <strain evidence="2">CBS 247.69</strain>
    </source>
</reference>
<accession>A0A9P5XWY5</accession>